<sequence>MKVEMWADIMCPWCYIGKARLDRALAAVDRGHEVETVWRSFELRPQQPRVPGATLGEMMRRRFSLSTDRTSDLFERIRALGAEEGLDIRLDGLRPVNSFDAQRLIHRAAGSGLAGRLADRLFRGYFTEHLNVADHAVLLRLATDAGLDPATVRKVLGSDAHAADVRRDERQAGERGVTSVPAVFVEEVPVGEGVPTVAELTDALKAG</sequence>
<keyword evidence="3" id="KW-1185">Reference proteome</keyword>
<dbReference type="Pfam" id="PF01323">
    <property type="entry name" value="DSBA"/>
    <property type="match status" value="1"/>
</dbReference>
<organism evidence="2 3">
    <name type="scientific">Streptomyces thermoviolaceus subsp. thermoviolaceus</name>
    <dbReference type="NCBI Taxonomy" id="66860"/>
    <lineage>
        <taxon>Bacteria</taxon>
        <taxon>Bacillati</taxon>
        <taxon>Actinomycetota</taxon>
        <taxon>Actinomycetes</taxon>
        <taxon>Kitasatosporales</taxon>
        <taxon>Streptomycetaceae</taxon>
        <taxon>Streptomyces</taxon>
    </lineage>
</organism>
<evidence type="ECO:0000313" key="3">
    <source>
        <dbReference type="Proteomes" id="UP000635996"/>
    </source>
</evidence>
<dbReference type="SUPFAM" id="SSF52833">
    <property type="entry name" value="Thioredoxin-like"/>
    <property type="match status" value="1"/>
</dbReference>
<name>A0ABX0YUQ9_STRTL</name>
<dbReference type="Gene3D" id="3.40.30.10">
    <property type="entry name" value="Glutaredoxin"/>
    <property type="match status" value="1"/>
</dbReference>
<dbReference type="InterPro" id="IPR001853">
    <property type="entry name" value="DSBA-like_thioredoxin_dom"/>
</dbReference>
<accession>A0ABX0YUQ9</accession>
<dbReference type="Proteomes" id="UP000635996">
    <property type="component" value="Unassembled WGS sequence"/>
</dbReference>
<reference evidence="2 3" key="1">
    <citation type="submission" date="2020-03" db="EMBL/GenBank/DDBJ databases">
        <title>WGS of actinomycetes isolated from Thailand.</title>
        <authorList>
            <person name="Thawai C."/>
        </authorList>
    </citation>
    <scope>NUCLEOTIDE SEQUENCE [LARGE SCALE GENOMIC DNA]</scope>
    <source>
        <strain evidence="2 3">NBRC 13905</strain>
    </source>
</reference>
<dbReference type="CDD" id="cd03024">
    <property type="entry name" value="DsbA_FrnE"/>
    <property type="match status" value="1"/>
</dbReference>
<protein>
    <submittedName>
        <fullName evidence="2">DsbA family oxidoreductase</fullName>
    </submittedName>
</protein>
<dbReference type="PANTHER" id="PTHR13887:SF41">
    <property type="entry name" value="THIOREDOXIN SUPERFAMILY PROTEIN"/>
    <property type="match status" value="1"/>
</dbReference>
<evidence type="ECO:0000259" key="1">
    <source>
        <dbReference type="Pfam" id="PF01323"/>
    </source>
</evidence>
<gene>
    <name evidence="2" type="ORF">HCJ95_19310</name>
</gene>
<comment type="caution">
    <text evidence="2">The sequence shown here is derived from an EMBL/GenBank/DDBJ whole genome shotgun (WGS) entry which is preliminary data.</text>
</comment>
<evidence type="ECO:0000313" key="2">
    <source>
        <dbReference type="EMBL" id="NJP16367.1"/>
    </source>
</evidence>
<dbReference type="EMBL" id="JAATEL010000021">
    <property type="protein sequence ID" value="NJP16367.1"/>
    <property type="molecule type" value="Genomic_DNA"/>
</dbReference>
<feature type="domain" description="DSBA-like thioredoxin" evidence="1">
    <location>
        <begin position="3"/>
        <end position="204"/>
    </location>
</feature>
<dbReference type="RefSeq" id="WP_168132032.1">
    <property type="nucleotide sequence ID" value="NZ_BMVZ01000021.1"/>
</dbReference>
<proteinExistence type="predicted"/>
<dbReference type="InterPro" id="IPR036249">
    <property type="entry name" value="Thioredoxin-like_sf"/>
</dbReference>
<dbReference type="PANTHER" id="PTHR13887">
    <property type="entry name" value="GLUTATHIONE S-TRANSFERASE KAPPA"/>
    <property type="match status" value="1"/>
</dbReference>